<feature type="transmembrane region" description="Helical" evidence="13">
    <location>
        <begin position="59"/>
        <end position="81"/>
    </location>
</feature>
<dbReference type="Gene3D" id="1.50.40.10">
    <property type="entry name" value="Mitochondrial carrier domain"/>
    <property type="match status" value="1"/>
</dbReference>
<evidence type="ECO:0000256" key="11">
    <source>
        <dbReference type="RuleBase" id="RU000488"/>
    </source>
</evidence>
<feature type="repeat" description="Solcar" evidence="10">
    <location>
        <begin position="3"/>
        <end position="88"/>
    </location>
</feature>
<evidence type="ECO:0000256" key="9">
    <source>
        <dbReference type="ARBA" id="ARBA00023140"/>
    </source>
</evidence>
<feature type="transmembrane region" description="Helical" evidence="13">
    <location>
        <begin position="234"/>
        <end position="253"/>
    </location>
</feature>
<dbReference type="GO" id="GO:0015228">
    <property type="term" value="F:coenzyme A transmembrane transporter activity"/>
    <property type="evidence" value="ECO:0007669"/>
    <property type="project" value="TreeGrafter"/>
</dbReference>
<dbReference type="GO" id="GO:0015230">
    <property type="term" value="F:FAD transmembrane transporter activity"/>
    <property type="evidence" value="ECO:0007669"/>
    <property type="project" value="TreeGrafter"/>
</dbReference>
<keyword evidence="15" id="KW-1185">Reference proteome</keyword>
<dbReference type="Pfam" id="PF00153">
    <property type="entry name" value="Mito_carr"/>
    <property type="match status" value="3"/>
</dbReference>
<dbReference type="OrthoDB" id="2019556at2759"/>
<keyword evidence="5" id="KW-0677">Repeat</keyword>
<dbReference type="PANTHER" id="PTHR45939:SF5">
    <property type="entry name" value="PEROXISOMAL MEMBRANE PROTEIN PMP34"/>
    <property type="match status" value="1"/>
</dbReference>
<evidence type="ECO:0000256" key="12">
    <source>
        <dbReference type="SAM" id="MobiDB-lite"/>
    </source>
</evidence>
<evidence type="ECO:0000313" key="15">
    <source>
        <dbReference type="Proteomes" id="UP000275078"/>
    </source>
</evidence>
<dbReference type="GO" id="GO:0005347">
    <property type="term" value="F:ATP transmembrane transporter activity"/>
    <property type="evidence" value="ECO:0007669"/>
    <property type="project" value="TreeGrafter"/>
</dbReference>
<evidence type="ECO:0000256" key="6">
    <source>
        <dbReference type="ARBA" id="ARBA00022792"/>
    </source>
</evidence>
<keyword evidence="3 11" id="KW-0813">Transport</keyword>
<keyword evidence="7 13" id="KW-1133">Transmembrane helix</keyword>
<feature type="repeat" description="Solcar" evidence="10">
    <location>
        <begin position="103"/>
        <end position="219"/>
    </location>
</feature>
<evidence type="ECO:0000256" key="7">
    <source>
        <dbReference type="ARBA" id="ARBA00022989"/>
    </source>
</evidence>
<dbReference type="SUPFAM" id="SSF103506">
    <property type="entry name" value="Mitochondrial carrier"/>
    <property type="match status" value="1"/>
</dbReference>
<evidence type="ECO:0000256" key="8">
    <source>
        <dbReference type="ARBA" id="ARBA00023136"/>
    </source>
</evidence>
<dbReference type="GO" id="GO:0051724">
    <property type="term" value="F:NAD transmembrane transporter activity"/>
    <property type="evidence" value="ECO:0007669"/>
    <property type="project" value="TreeGrafter"/>
</dbReference>
<reference evidence="14 15" key="1">
    <citation type="journal article" date="2018" name="Nat. Ecol. Evol.">
        <title>Pezizomycetes genomes reveal the molecular basis of ectomycorrhizal truffle lifestyle.</title>
        <authorList>
            <person name="Murat C."/>
            <person name="Payen T."/>
            <person name="Noel B."/>
            <person name="Kuo A."/>
            <person name="Morin E."/>
            <person name="Chen J."/>
            <person name="Kohler A."/>
            <person name="Krizsan K."/>
            <person name="Balestrini R."/>
            <person name="Da Silva C."/>
            <person name="Montanini B."/>
            <person name="Hainaut M."/>
            <person name="Levati E."/>
            <person name="Barry K.W."/>
            <person name="Belfiori B."/>
            <person name="Cichocki N."/>
            <person name="Clum A."/>
            <person name="Dockter R.B."/>
            <person name="Fauchery L."/>
            <person name="Guy J."/>
            <person name="Iotti M."/>
            <person name="Le Tacon F."/>
            <person name="Lindquist E.A."/>
            <person name="Lipzen A."/>
            <person name="Malagnac F."/>
            <person name="Mello A."/>
            <person name="Molinier V."/>
            <person name="Miyauchi S."/>
            <person name="Poulain J."/>
            <person name="Riccioni C."/>
            <person name="Rubini A."/>
            <person name="Sitrit Y."/>
            <person name="Splivallo R."/>
            <person name="Traeger S."/>
            <person name="Wang M."/>
            <person name="Zifcakova L."/>
            <person name="Wipf D."/>
            <person name="Zambonelli A."/>
            <person name="Paolocci F."/>
            <person name="Nowrousian M."/>
            <person name="Ottonello S."/>
            <person name="Baldrian P."/>
            <person name="Spatafora J.W."/>
            <person name="Henrissat B."/>
            <person name="Nagy L.G."/>
            <person name="Aury J.M."/>
            <person name="Wincker P."/>
            <person name="Grigoriev I.V."/>
            <person name="Bonfante P."/>
            <person name="Martin F.M."/>
        </authorList>
    </citation>
    <scope>NUCLEOTIDE SEQUENCE [LARGE SCALE GENOMIC DNA]</scope>
    <source>
        <strain evidence="14 15">RN42</strain>
    </source>
</reference>
<dbReference type="InterPro" id="IPR052217">
    <property type="entry name" value="Mito/Peroxisomal_Carrier"/>
</dbReference>
<evidence type="ECO:0000256" key="10">
    <source>
        <dbReference type="PROSITE-ProRule" id="PRU00282"/>
    </source>
</evidence>
<keyword evidence="6" id="KW-0496">Mitochondrion</keyword>
<keyword evidence="9" id="KW-0576">Peroxisome</keyword>
<evidence type="ECO:0000256" key="5">
    <source>
        <dbReference type="ARBA" id="ARBA00022737"/>
    </source>
</evidence>
<evidence type="ECO:0000256" key="3">
    <source>
        <dbReference type="ARBA" id="ARBA00022448"/>
    </source>
</evidence>
<evidence type="ECO:0000256" key="2">
    <source>
        <dbReference type="ARBA" id="ARBA00006375"/>
    </source>
</evidence>
<dbReference type="STRING" id="1160509.A0A3N4I711"/>
<dbReference type="GO" id="GO:0005778">
    <property type="term" value="C:peroxisomal membrane"/>
    <property type="evidence" value="ECO:0007669"/>
    <property type="project" value="UniProtKB-SubCell"/>
</dbReference>
<feature type="transmembrane region" description="Helical" evidence="13">
    <location>
        <begin position="6"/>
        <end position="29"/>
    </location>
</feature>
<evidence type="ECO:0000313" key="14">
    <source>
        <dbReference type="EMBL" id="RPA81246.1"/>
    </source>
</evidence>
<evidence type="ECO:0000256" key="4">
    <source>
        <dbReference type="ARBA" id="ARBA00022692"/>
    </source>
</evidence>
<dbReference type="InterPro" id="IPR023395">
    <property type="entry name" value="MCP_dom_sf"/>
</dbReference>
<feature type="transmembrane region" description="Helical" evidence="13">
    <location>
        <begin position="294"/>
        <end position="318"/>
    </location>
</feature>
<dbReference type="EMBL" id="ML119681">
    <property type="protein sequence ID" value="RPA81246.1"/>
    <property type="molecule type" value="Genomic_DNA"/>
</dbReference>
<gene>
    <name evidence="14" type="ORF">BJ508DRAFT_306752</name>
</gene>
<dbReference type="GO" id="GO:0015217">
    <property type="term" value="F:ADP transmembrane transporter activity"/>
    <property type="evidence" value="ECO:0007669"/>
    <property type="project" value="TreeGrafter"/>
</dbReference>
<dbReference type="Proteomes" id="UP000275078">
    <property type="component" value="Unassembled WGS sequence"/>
</dbReference>
<keyword evidence="8 10" id="KW-0472">Membrane</keyword>
<keyword evidence="6" id="KW-0999">Mitochondrion inner membrane</keyword>
<accession>A0A3N4I711</accession>
<sequence length="328" mass="35208">MSDDNVLHAIAGAGGGILSTLLTYPLLTLSTRSQIESRRASSSFVDAARRIIDREGLTGLYSGLESAIFGISVTNFVYYYWYEWSRSALHVRSGGRPGARIELGVVQNMLAGALAGSATVLITNPIWVVNTRMTAKAGPASVQSSAGSDAGSDREGLPTIEDPSGTKALQKKKLSTIGAVLKIAREEGWGAFFKGVAPALVLVANPILQYTVFEWLKKKVTEKRGVRNLDAKMVFVLGALAKLVATASTYPYITVKSRMHVAKTNDKKGMVQALKDIIKREGWAGLYGGIGPKLIQSVITAAFLFAFKDALFLAAVQARSRAALVKRK</sequence>
<comment type="similarity">
    <text evidence="2 11">Belongs to the mitochondrial carrier (TC 2.A.29) family.</text>
</comment>
<feature type="region of interest" description="Disordered" evidence="12">
    <location>
        <begin position="139"/>
        <end position="165"/>
    </location>
</feature>
<evidence type="ECO:0000256" key="1">
    <source>
        <dbReference type="ARBA" id="ARBA00004585"/>
    </source>
</evidence>
<protein>
    <submittedName>
        <fullName evidence="14">Mitochondrial carrier</fullName>
    </submittedName>
</protein>
<evidence type="ECO:0000256" key="13">
    <source>
        <dbReference type="SAM" id="Phobius"/>
    </source>
</evidence>
<dbReference type="GO" id="GO:0080122">
    <property type="term" value="F:AMP transmembrane transporter activity"/>
    <property type="evidence" value="ECO:0007669"/>
    <property type="project" value="TreeGrafter"/>
</dbReference>
<dbReference type="PROSITE" id="PS50920">
    <property type="entry name" value="SOLCAR"/>
    <property type="match status" value="3"/>
</dbReference>
<dbReference type="GO" id="GO:0044610">
    <property type="term" value="F:FMN transmembrane transporter activity"/>
    <property type="evidence" value="ECO:0007669"/>
    <property type="project" value="TreeGrafter"/>
</dbReference>
<dbReference type="PANTHER" id="PTHR45939">
    <property type="entry name" value="PEROXISOMAL MEMBRANE PROTEIN PMP34-RELATED"/>
    <property type="match status" value="1"/>
</dbReference>
<proteinExistence type="inferred from homology"/>
<dbReference type="AlphaFoldDB" id="A0A3N4I711"/>
<comment type="subcellular location">
    <subcellularLocation>
        <location evidence="1">Peroxisome membrane</location>
        <topology evidence="1">Multi-pass membrane protein</topology>
    </subcellularLocation>
</comment>
<name>A0A3N4I711_ASCIM</name>
<dbReference type="InterPro" id="IPR018108">
    <property type="entry name" value="MCP_transmembrane"/>
</dbReference>
<organism evidence="14 15">
    <name type="scientific">Ascobolus immersus RN42</name>
    <dbReference type="NCBI Taxonomy" id="1160509"/>
    <lineage>
        <taxon>Eukaryota</taxon>
        <taxon>Fungi</taxon>
        <taxon>Dikarya</taxon>
        <taxon>Ascomycota</taxon>
        <taxon>Pezizomycotina</taxon>
        <taxon>Pezizomycetes</taxon>
        <taxon>Pezizales</taxon>
        <taxon>Ascobolaceae</taxon>
        <taxon>Ascobolus</taxon>
    </lineage>
</organism>
<keyword evidence="4 10" id="KW-0812">Transmembrane</keyword>
<feature type="repeat" description="Solcar" evidence="10">
    <location>
        <begin position="229"/>
        <end position="314"/>
    </location>
</feature>